<proteinExistence type="predicted"/>
<accession>X0UW34</accession>
<feature type="non-terminal residue" evidence="1">
    <location>
        <position position="1"/>
    </location>
</feature>
<comment type="caution">
    <text evidence="1">The sequence shown here is derived from an EMBL/GenBank/DDBJ whole genome shotgun (WGS) entry which is preliminary data.</text>
</comment>
<dbReference type="SUPFAM" id="SSF47781">
    <property type="entry name" value="RuvA domain 2-like"/>
    <property type="match status" value="1"/>
</dbReference>
<reference evidence="1" key="1">
    <citation type="journal article" date="2014" name="Front. Microbiol.">
        <title>High frequency of phylogenetically diverse reductive dehalogenase-homologous genes in deep subseafloor sedimentary metagenomes.</title>
        <authorList>
            <person name="Kawai M."/>
            <person name="Futagami T."/>
            <person name="Toyoda A."/>
            <person name="Takaki Y."/>
            <person name="Nishi S."/>
            <person name="Hori S."/>
            <person name="Arai W."/>
            <person name="Tsubouchi T."/>
            <person name="Morono Y."/>
            <person name="Uchiyama I."/>
            <person name="Ito T."/>
            <person name="Fujiyama A."/>
            <person name="Inagaki F."/>
            <person name="Takami H."/>
        </authorList>
    </citation>
    <scope>NUCLEOTIDE SEQUENCE</scope>
    <source>
        <strain evidence="1">Expedition CK06-06</strain>
    </source>
</reference>
<dbReference type="AlphaFoldDB" id="X0UW34"/>
<dbReference type="InterPro" id="IPR010994">
    <property type="entry name" value="RuvA_2-like"/>
</dbReference>
<dbReference type="Pfam" id="PF14520">
    <property type="entry name" value="HHH_5"/>
    <property type="match status" value="1"/>
</dbReference>
<name>X0UW34_9ZZZZ</name>
<dbReference type="EMBL" id="BARS01011689">
    <property type="protein sequence ID" value="GAF92680.1"/>
    <property type="molecule type" value="Genomic_DNA"/>
</dbReference>
<evidence type="ECO:0008006" key="2">
    <source>
        <dbReference type="Google" id="ProtNLM"/>
    </source>
</evidence>
<gene>
    <name evidence="1" type="ORF">S01H1_21165</name>
</gene>
<sequence length="97" mass="10388">HIKTIGPTRVLFVQEICKEAAPTKLIGFFSEEERRLFRALITVKGIGAAGALAVCGLNSPVNVMQAIRQQQSGYIAQAKGVGKASADKICLELSGRF</sequence>
<dbReference type="Gene3D" id="1.10.150.20">
    <property type="entry name" value="5' to 3' exonuclease, C-terminal subdomain"/>
    <property type="match status" value="1"/>
</dbReference>
<protein>
    <recommendedName>
        <fullName evidence="2">Holliday junction branch migration protein RuvA</fullName>
    </recommendedName>
</protein>
<evidence type="ECO:0000313" key="1">
    <source>
        <dbReference type="EMBL" id="GAF92680.1"/>
    </source>
</evidence>
<organism evidence="1">
    <name type="scientific">marine sediment metagenome</name>
    <dbReference type="NCBI Taxonomy" id="412755"/>
    <lineage>
        <taxon>unclassified sequences</taxon>
        <taxon>metagenomes</taxon>
        <taxon>ecological metagenomes</taxon>
    </lineage>
</organism>